<sequence length="341" mass="39830">MNRELNTLWEDHWKSSTLEAVQKRYQLKEIFPNLENPKCLLKYFILAHIYNLNTSELLKIEITLLDCFKSGEFNKNELYIVFFFKNFFSVTFLEMLDESMSPELLESWNFAEHGSNFSEFSKKHFDSLKLSLQKLSGVKLILFLRKDRSYKGRMVLIDQKGKIISDAVGPWSLPALCKGRENKAFFMPNGQTPTGLYSINSVMPKADNTELFGEYRRLKLDFKSRENIEEILSDSLLEHPFWKSAVIASDLGRSLLRIHGTGLKNKKFYKKYHPFVTTSGCVSMRETSKFNDQRLLLNQLMKSMQLEETFLNEEEINGHLCIIELNDEKREVQLADIENLD</sequence>
<gene>
    <name evidence="1" type="ORF">A9Q84_09800</name>
</gene>
<proteinExistence type="predicted"/>
<evidence type="ECO:0000313" key="1">
    <source>
        <dbReference type="EMBL" id="OUR96628.1"/>
    </source>
</evidence>
<evidence type="ECO:0000313" key="2">
    <source>
        <dbReference type="Proteomes" id="UP000196531"/>
    </source>
</evidence>
<protein>
    <submittedName>
        <fullName evidence="1">Uncharacterized protein</fullName>
    </submittedName>
</protein>
<dbReference type="Proteomes" id="UP000196531">
    <property type="component" value="Unassembled WGS sequence"/>
</dbReference>
<accession>A0A1Y5F6U8</accession>
<comment type="caution">
    <text evidence="1">The sequence shown here is derived from an EMBL/GenBank/DDBJ whole genome shotgun (WGS) entry which is preliminary data.</text>
</comment>
<dbReference type="AlphaFoldDB" id="A0A1Y5F6U8"/>
<reference evidence="2" key="1">
    <citation type="journal article" date="2017" name="Proc. Natl. Acad. Sci. U.S.A.">
        <title>Simulation of Deepwater Horizon oil plume reveals substrate specialization within a complex community of hydrocarbon-degraders.</title>
        <authorList>
            <person name="Hu P."/>
            <person name="Dubinsky E.A."/>
            <person name="Probst A.J."/>
            <person name="Wang J."/>
            <person name="Sieber C.M.K."/>
            <person name="Tom L.M."/>
            <person name="Gardinali P."/>
            <person name="Banfield J.F."/>
            <person name="Atlas R.M."/>
            <person name="Andersen G.L."/>
        </authorList>
    </citation>
    <scope>NUCLEOTIDE SEQUENCE [LARGE SCALE GENOMIC DNA]</scope>
</reference>
<organism evidence="1 2">
    <name type="scientific">Halobacteriovorax marinus</name>
    <dbReference type="NCBI Taxonomy" id="97084"/>
    <lineage>
        <taxon>Bacteria</taxon>
        <taxon>Pseudomonadati</taxon>
        <taxon>Bdellovibrionota</taxon>
        <taxon>Bacteriovoracia</taxon>
        <taxon>Bacteriovoracales</taxon>
        <taxon>Halobacteriovoraceae</taxon>
        <taxon>Halobacteriovorax</taxon>
    </lineage>
</organism>
<dbReference type="EMBL" id="MAAO01000006">
    <property type="protein sequence ID" value="OUR96628.1"/>
    <property type="molecule type" value="Genomic_DNA"/>
</dbReference>
<name>A0A1Y5F6U8_9BACT</name>